<accession>A0ABU1V3H3</accession>
<evidence type="ECO:0000259" key="4">
    <source>
        <dbReference type="Pfam" id="PF08241"/>
    </source>
</evidence>
<dbReference type="InterPro" id="IPR013216">
    <property type="entry name" value="Methyltransf_11"/>
</dbReference>
<dbReference type="PANTHER" id="PTHR43464">
    <property type="entry name" value="METHYLTRANSFERASE"/>
    <property type="match status" value="1"/>
</dbReference>
<keyword evidence="1 5" id="KW-0489">Methyltransferase</keyword>
<proteinExistence type="predicted"/>
<gene>
    <name evidence="5" type="ORF">J2X05_003936</name>
</gene>
<dbReference type="Gene3D" id="3.40.50.150">
    <property type="entry name" value="Vaccinia Virus protein VP39"/>
    <property type="match status" value="1"/>
</dbReference>
<dbReference type="InterPro" id="IPR029063">
    <property type="entry name" value="SAM-dependent_MTases_sf"/>
</dbReference>
<feature type="domain" description="Methyltransferase type 11" evidence="4">
    <location>
        <begin position="43"/>
        <end position="140"/>
    </location>
</feature>
<sequence length="203" mass="22818">MTNGTQGYEHFISIFIEASQSLDFYQSCKDYLSFLPKEPADILDVGAGAGQNSAALARLGYRVKAIEPMPDFLAAARATYSQHPIEWRDDSLPHLVTLDEKVQFDFILVEGVWHHLDESERAAAIARLSVLTKQQGLCAISLRNGPAGMGIRVFPTDALQTIEQFKHFGFECIFCTQNQPSIYSFKENVFWSRIVLRKLPKSS</sequence>
<keyword evidence="3" id="KW-0949">S-adenosyl-L-methionine</keyword>
<dbReference type="CDD" id="cd02440">
    <property type="entry name" value="AdoMet_MTases"/>
    <property type="match status" value="1"/>
</dbReference>
<keyword evidence="2" id="KW-0808">Transferase</keyword>
<name>A0ABU1V3H3_9GAMM</name>
<organism evidence="5 6">
    <name type="scientific">Cellvibrio fibrivorans</name>
    <dbReference type="NCBI Taxonomy" id="126350"/>
    <lineage>
        <taxon>Bacteria</taxon>
        <taxon>Pseudomonadati</taxon>
        <taxon>Pseudomonadota</taxon>
        <taxon>Gammaproteobacteria</taxon>
        <taxon>Cellvibrionales</taxon>
        <taxon>Cellvibrionaceae</taxon>
        <taxon>Cellvibrio</taxon>
    </lineage>
</organism>
<dbReference type="GO" id="GO:0008168">
    <property type="term" value="F:methyltransferase activity"/>
    <property type="evidence" value="ECO:0007669"/>
    <property type="project" value="UniProtKB-KW"/>
</dbReference>
<protein>
    <submittedName>
        <fullName evidence="5">2-polyprenyl-3-methyl-5-hydroxy-6-metoxy-1, 4-benzoquinol methylase</fullName>
    </submittedName>
</protein>
<dbReference type="GO" id="GO:0032259">
    <property type="term" value="P:methylation"/>
    <property type="evidence" value="ECO:0007669"/>
    <property type="project" value="UniProtKB-KW"/>
</dbReference>
<dbReference type="EMBL" id="JAVDVX010000008">
    <property type="protein sequence ID" value="MDR7091898.1"/>
    <property type="molecule type" value="Genomic_DNA"/>
</dbReference>
<dbReference type="Proteomes" id="UP001253595">
    <property type="component" value="Unassembled WGS sequence"/>
</dbReference>
<comment type="caution">
    <text evidence="5">The sequence shown here is derived from an EMBL/GenBank/DDBJ whole genome shotgun (WGS) entry which is preliminary data.</text>
</comment>
<dbReference type="Pfam" id="PF08241">
    <property type="entry name" value="Methyltransf_11"/>
    <property type="match status" value="1"/>
</dbReference>
<evidence type="ECO:0000256" key="3">
    <source>
        <dbReference type="ARBA" id="ARBA00022691"/>
    </source>
</evidence>
<evidence type="ECO:0000313" key="6">
    <source>
        <dbReference type="Proteomes" id="UP001253595"/>
    </source>
</evidence>
<evidence type="ECO:0000313" key="5">
    <source>
        <dbReference type="EMBL" id="MDR7091898.1"/>
    </source>
</evidence>
<dbReference type="PANTHER" id="PTHR43464:SF19">
    <property type="entry name" value="UBIQUINONE BIOSYNTHESIS O-METHYLTRANSFERASE, MITOCHONDRIAL"/>
    <property type="match status" value="1"/>
</dbReference>
<evidence type="ECO:0000256" key="1">
    <source>
        <dbReference type="ARBA" id="ARBA00022603"/>
    </source>
</evidence>
<dbReference type="RefSeq" id="WP_310075676.1">
    <property type="nucleotide sequence ID" value="NZ_JAVDVX010000008.1"/>
</dbReference>
<evidence type="ECO:0000256" key="2">
    <source>
        <dbReference type="ARBA" id="ARBA00022679"/>
    </source>
</evidence>
<dbReference type="SUPFAM" id="SSF53335">
    <property type="entry name" value="S-adenosyl-L-methionine-dependent methyltransferases"/>
    <property type="match status" value="1"/>
</dbReference>
<keyword evidence="6" id="KW-1185">Reference proteome</keyword>
<reference evidence="5 6" key="1">
    <citation type="submission" date="2023-07" db="EMBL/GenBank/DDBJ databases">
        <title>Sorghum-associated microbial communities from plants grown in Nebraska, USA.</title>
        <authorList>
            <person name="Schachtman D."/>
        </authorList>
    </citation>
    <scope>NUCLEOTIDE SEQUENCE [LARGE SCALE GENOMIC DNA]</scope>
    <source>
        <strain evidence="5 6">BE190</strain>
    </source>
</reference>